<reference evidence="4 5" key="1">
    <citation type="submission" date="2013-03" db="EMBL/GenBank/DDBJ databases">
        <title>Reference genome for the Human Microbiome Project.</title>
        <authorList>
            <person name="Aqrawi P."/>
            <person name="Ayvaz T."/>
            <person name="Bess C."/>
            <person name="Blankenburg K."/>
            <person name="Coyle M."/>
            <person name="Deng J."/>
            <person name="Forbes L."/>
            <person name="Fowler G."/>
            <person name="Francisco L."/>
            <person name="Fu Q."/>
            <person name="Gibbs R."/>
            <person name="Gross S."/>
            <person name="Gubbala S."/>
            <person name="Hale W."/>
            <person name="Hemphill L."/>
            <person name="Highlander S."/>
            <person name="Hirani K."/>
            <person name="Jackson L."/>
            <person name="Jakkamsetti A."/>
            <person name="Javaid M."/>
            <person name="Jayaseelan J.C."/>
            <person name="Jiang H."/>
            <person name="Joshi V."/>
            <person name="Korchina V."/>
            <person name="Kovar C."/>
            <person name="Lara F."/>
            <person name="Lee S."/>
            <person name="Liu Y."/>
            <person name="Mata R."/>
            <person name="Mathew T."/>
            <person name="Munidasa M."/>
            <person name="Muzny D."/>
            <person name="Nazareth L."/>
            <person name="Ngo R."/>
            <person name="Nguyen L."/>
            <person name="Nguyen N."/>
            <person name="Okwuonu G."/>
            <person name="Ongeri F."/>
            <person name="Palculict T."/>
            <person name="Patil S."/>
            <person name="Petrosino J."/>
            <person name="Pham C."/>
            <person name="Pham P."/>
            <person name="Pu L.-L."/>
            <person name="Qin X."/>
            <person name="Qu J."/>
            <person name="Reid J."/>
            <person name="Ross M."/>
            <person name="Ruth R."/>
            <person name="Saada N."/>
            <person name="San Lucas F."/>
            <person name="Santibanez J."/>
            <person name="Shang Y."/>
            <person name="Simmons D."/>
            <person name="Song X.-Z."/>
            <person name="Tang L.-Y."/>
            <person name="Thornton R."/>
            <person name="Warren J."/>
            <person name="Weissenberger G."/>
            <person name="Wilczek-Boney K."/>
            <person name="Worley K."/>
            <person name="Youmans B."/>
            <person name="Zhang J."/>
            <person name="Zhang L."/>
            <person name="Zhao Z."/>
            <person name="Zhou C."/>
            <person name="Zhu D."/>
            <person name="Zhu Y."/>
        </authorList>
    </citation>
    <scope>NUCLEOTIDE SEQUENCE [LARGE SCALE GENOMIC DNA]</scope>
    <source>
        <strain evidence="4 5">F0333</strain>
    </source>
</reference>
<dbReference type="AlphaFoldDB" id="N6X125"/>
<comment type="caution">
    <text evidence="4">The sequence shown here is derived from an EMBL/GenBank/DDBJ whole genome shotgun (WGS) entry which is preliminary data.</text>
</comment>
<accession>N6X125</accession>
<dbReference type="Gene3D" id="3.30.70.1880">
    <property type="entry name" value="Protein of unknown function DUF881"/>
    <property type="match status" value="1"/>
</dbReference>
<comment type="similarity">
    <text evidence="1">Belongs to the UPF0749 family.</text>
</comment>
<dbReference type="InterPro" id="IPR010273">
    <property type="entry name" value="DUF881"/>
</dbReference>
<dbReference type="Pfam" id="PF05949">
    <property type="entry name" value="DUF881"/>
    <property type="match status" value="1"/>
</dbReference>
<dbReference type="GO" id="GO:0005886">
    <property type="term" value="C:plasma membrane"/>
    <property type="evidence" value="ECO:0007669"/>
    <property type="project" value="TreeGrafter"/>
</dbReference>
<evidence type="ECO:0008006" key="6">
    <source>
        <dbReference type="Google" id="ProtNLM"/>
    </source>
</evidence>
<keyword evidence="3" id="KW-1133">Transmembrane helix</keyword>
<dbReference type="PANTHER" id="PTHR37313">
    <property type="entry name" value="UPF0749 PROTEIN RV1825"/>
    <property type="match status" value="1"/>
</dbReference>
<dbReference type="PANTHER" id="PTHR37313:SF2">
    <property type="entry name" value="UPF0749 PROTEIN YLXX"/>
    <property type="match status" value="1"/>
</dbReference>
<dbReference type="PATRIC" id="fig|888050.3.peg.1349"/>
<sequence length="257" mass="27477">MSEDTTPTRTGHPRKIPFLTRLSEAIFAAPRAIHLLLLLICVLLGFALVTQVRAQRSDPLESLSEEDLVVLLSELNAQENALRLERANLQVKVAELESAANEQEAQAEAAQAAELQARINAGAVPVHGPGVIMRVSDPEGALSATEFVMTLGELRNAGAEAIELNGIRLSTRSAFVGAGGQIHVDGTPIFSPYDWRAIGASQTISTALEIQAGSAAQMRAKGAQVSIMENPDFRIESVATVPQPQFATPMTEDLHPE</sequence>
<keyword evidence="3" id="KW-0812">Transmembrane</keyword>
<evidence type="ECO:0000256" key="3">
    <source>
        <dbReference type="SAM" id="Phobius"/>
    </source>
</evidence>
<organism evidence="4 5">
    <name type="scientific">Schaalia cardiffensis F0333</name>
    <dbReference type="NCBI Taxonomy" id="888050"/>
    <lineage>
        <taxon>Bacteria</taxon>
        <taxon>Bacillati</taxon>
        <taxon>Actinomycetota</taxon>
        <taxon>Actinomycetes</taxon>
        <taxon>Actinomycetales</taxon>
        <taxon>Actinomycetaceae</taxon>
        <taxon>Schaalia</taxon>
    </lineage>
</organism>
<gene>
    <name evidence="4" type="ORF">HMPREF9004_1411</name>
</gene>
<evidence type="ECO:0000313" key="5">
    <source>
        <dbReference type="Proteomes" id="UP000013015"/>
    </source>
</evidence>
<dbReference type="RefSeq" id="WP_005963694.1">
    <property type="nucleotide sequence ID" value="NZ_CP040505.1"/>
</dbReference>
<keyword evidence="2" id="KW-0175">Coiled coil</keyword>
<evidence type="ECO:0000313" key="4">
    <source>
        <dbReference type="EMBL" id="ENO17501.1"/>
    </source>
</evidence>
<keyword evidence="3" id="KW-0472">Membrane</keyword>
<evidence type="ECO:0000256" key="2">
    <source>
        <dbReference type="SAM" id="Coils"/>
    </source>
</evidence>
<name>N6X125_9ACTO</name>
<evidence type="ECO:0000256" key="1">
    <source>
        <dbReference type="ARBA" id="ARBA00009108"/>
    </source>
</evidence>
<protein>
    <recommendedName>
        <fullName evidence="6">DUF881 domain-containing protein</fullName>
    </recommendedName>
</protein>
<dbReference type="STRING" id="888050.HMPREF9004_1411"/>
<feature type="coiled-coil region" evidence="2">
    <location>
        <begin position="72"/>
        <end position="116"/>
    </location>
</feature>
<dbReference type="OrthoDB" id="3211287at2"/>
<dbReference type="eggNOG" id="COG3879">
    <property type="taxonomic scope" value="Bacteria"/>
</dbReference>
<proteinExistence type="inferred from homology"/>
<keyword evidence="5" id="KW-1185">Reference proteome</keyword>
<dbReference type="HOGENOM" id="CLU_040273_0_2_11"/>
<feature type="transmembrane region" description="Helical" evidence="3">
    <location>
        <begin position="32"/>
        <end position="50"/>
    </location>
</feature>
<dbReference type="EMBL" id="AQHZ01000024">
    <property type="protein sequence ID" value="ENO17501.1"/>
    <property type="molecule type" value="Genomic_DNA"/>
</dbReference>
<dbReference type="Proteomes" id="UP000013015">
    <property type="component" value="Unassembled WGS sequence"/>
</dbReference>